<evidence type="ECO:0000256" key="1">
    <source>
        <dbReference type="SAM" id="SignalP"/>
    </source>
</evidence>
<feature type="domain" description="Thioredoxin-like fold" evidence="2">
    <location>
        <begin position="42"/>
        <end position="210"/>
    </location>
</feature>
<dbReference type="SUPFAM" id="SSF52833">
    <property type="entry name" value="Thioredoxin-like"/>
    <property type="match status" value="1"/>
</dbReference>
<dbReference type="eggNOG" id="COG1651">
    <property type="taxonomic scope" value="Bacteria"/>
</dbReference>
<sequence>MIMSGLTRRLAIAALACVTLAAPAMAQDASTEPDTAMELGWVEGQADAPVTVIEYFSPTCSHCKEFAEDILPIVEETYISTGKVRFIMREWVRNSVDRTILTQARCLPKKNGLSYLKDIFARQEEIFVAAQVGTLPGTLQIVGTPYGITDREKLDACYQDMDIRFDMLEVEKSAEKYDIHATPTFIVDGTVHPATKAMMTPEGFTAFLDAELAKAAPETN</sequence>
<proteinExistence type="predicted"/>
<reference evidence="3 4" key="1">
    <citation type="journal article" date="2014" name="Antonie Van Leeuwenhoek">
        <title>Hyphomonas beringensis sp. nov. and Hyphomonas chukchiensis sp. nov., isolated from surface seawater of the Bering Sea and Chukchi Sea.</title>
        <authorList>
            <person name="Li C."/>
            <person name="Lai Q."/>
            <person name="Li G."/>
            <person name="Dong C."/>
            <person name="Wang J."/>
            <person name="Liao Y."/>
            <person name="Shao Z."/>
        </authorList>
    </citation>
    <scope>NUCLEOTIDE SEQUENCE [LARGE SCALE GENOMIC DNA]</scope>
    <source>
        <strain evidence="3 4">MHS-3</strain>
    </source>
</reference>
<dbReference type="AlphaFoldDB" id="A0A069E7I2"/>
<feature type="chain" id="PRO_5001660812" evidence="1">
    <location>
        <begin position="27"/>
        <end position="220"/>
    </location>
</feature>
<gene>
    <name evidence="3" type="ORF">HAD_09665</name>
</gene>
<comment type="caution">
    <text evidence="3">The sequence shown here is derived from an EMBL/GenBank/DDBJ whole genome shotgun (WGS) entry which is preliminary data.</text>
</comment>
<dbReference type="InterPro" id="IPR012336">
    <property type="entry name" value="Thioredoxin-like_fold"/>
</dbReference>
<name>A0A069E7I2_9PROT</name>
<dbReference type="STRING" id="1280949.HAD_09665"/>
<dbReference type="InterPro" id="IPR036249">
    <property type="entry name" value="Thioredoxin-like_sf"/>
</dbReference>
<dbReference type="EMBL" id="ARYH01000001">
    <property type="protein sequence ID" value="KCZ85944.1"/>
    <property type="molecule type" value="Genomic_DNA"/>
</dbReference>
<organism evidence="3 4">
    <name type="scientific">Hyphomonas adhaerens MHS-3</name>
    <dbReference type="NCBI Taxonomy" id="1280949"/>
    <lineage>
        <taxon>Bacteria</taxon>
        <taxon>Pseudomonadati</taxon>
        <taxon>Pseudomonadota</taxon>
        <taxon>Alphaproteobacteria</taxon>
        <taxon>Hyphomonadales</taxon>
        <taxon>Hyphomonadaceae</taxon>
        <taxon>Hyphomonas</taxon>
    </lineage>
</organism>
<dbReference type="Proteomes" id="UP000027446">
    <property type="component" value="Unassembled WGS sequence"/>
</dbReference>
<evidence type="ECO:0000259" key="2">
    <source>
        <dbReference type="Pfam" id="PF13462"/>
    </source>
</evidence>
<protein>
    <submittedName>
        <fullName evidence="3">DSBA-like thioredoxin domain-containing protein</fullName>
    </submittedName>
</protein>
<keyword evidence="4" id="KW-1185">Reference proteome</keyword>
<evidence type="ECO:0000313" key="4">
    <source>
        <dbReference type="Proteomes" id="UP000027446"/>
    </source>
</evidence>
<dbReference type="PATRIC" id="fig|1280949.3.peg.1974"/>
<dbReference type="Gene3D" id="3.40.30.10">
    <property type="entry name" value="Glutaredoxin"/>
    <property type="match status" value="1"/>
</dbReference>
<evidence type="ECO:0000313" key="3">
    <source>
        <dbReference type="EMBL" id="KCZ85944.1"/>
    </source>
</evidence>
<accession>A0A069E7I2</accession>
<feature type="signal peptide" evidence="1">
    <location>
        <begin position="1"/>
        <end position="26"/>
    </location>
</feature>
<keyword evidence="1" id="KW-0732">Signal</keyword>
<dbReference type="Pfam" id="PF13462">
    <property type="entry name" value="Thioredoxin_4"/>
    <property type="match status" value="1"/>
</dbReference>